<protein>
    <submittedName>
        <fullName evidence="2">Uncharacterized protein</fullName>
    </submittedName>
</protein>
<evidence type="ECO:0000313" key="2">
    <source>
        <dbReference type="EMBL" id="KAF9439785.1"/>
    </source>
</evidence>
<comment type="caution">
    <text evidence="2">The sequence shown here is derived from an EMBL/GenBank/DDBJ whole genome shotgun (WGS) entry which is preliminary data.</text>
</comment>
<dbReference type="EMBL" id="MU153427">
    <property type="protein sequence ID" value="KAF9439785.1"/>
    <property type="molecule type" value="Genomic_DNA"/>
</dbReference>
<sequence length="158" mass="17656">MAPAMTMLTVMMAVEAHHCWRITVNNTGHRTPSDTNAHAQLMGWTSSSYDNDTENDLAPIGSSMAICLPMTLSILPPDPDLLRATHYTYLHSQGAHLVQYALMINTSLAGPKTYTHNNYGLSYEYGYKAPKMTPNQVLPKQGNQRRWQKVSKSSMRLS</sequence>
<dbReference type="AlphaFoldDB" id="A0A9P5WWY3"/>
<keyword evidence="3" id="KW-1185">Reference proteome</keyword>
<gene>
    <name evidence="2" type="ORF">P691DRAFT_768886</name>
</gene>
<evidence type="ECO:0000256" key="1">
    <source>
        <dbReference type="SAM" id="MobiDB-lite"/>
    </source>
</evidence>
<name>A0A9P5WWY3_9AGAR</name>
<organism evidence="2 3">
    <name type="scientific">Macrolepiota fuliginosa MF-IS2</name>
    <dbReference type="NCBI Taxonomy" id="1400762"/>
    <lineage>
        <taxon>Eukaryota</taxon>
        <taxon>Fungi</taxon>
        <taxon>Dikarya</taxon>
        <taxon>Basidiomycota</taxon>
        <taxon>Agaricomycotina</taxon>
        <taxon>Agaricomycetes</taxon>
        <taxon>Agaricomycetidae</taxon>
        <taxon>Agaricales</taxon>
        <taxon>Agaricineae</taxon>
        <taxon>Agaricaceae</taxon>
        <taxon>Macrolepiota</taxon>
    </lineage>
</organism>
<accession>A0A9P5WWY3</accession>
<feature type="region of interest" description="Disordered" evidence="1">
    <location>
        <begin position="135"/>
        <end position="158"/>
    </location>
</feature>
<evidence type="ECO:0000313" key="3">
    <source>
        <dbReference type="Proteomes" id="UP000807342"/>
    </source>
</evidence>
<reference evidence="2" key="1">
    <citation type="submission" date="2020-11" db="EMBL/GenBank/DDBJ databases">
        <authorList>
            <consortium name="DOE Joint Genome Institute"/>
            <person name="Ahrendt S."/>
            <person name="Riley R."/>
            <person name="Andreopoulos W."/>
            <person name="Labutti K."/>
            <person name="Pangilinan J."/>
            <person name="Ruiz-Duenas F.J."/>
            <person name="Barrasa J.M."/>
            <person name="Sanchez-Garcia M."/>
            <person name="Camarero S."/>
            <person name="Miyauchi S."/>
            <person name="Serrano A."/>
            <person name="Linde D."/>
            <person name="Babiker R."/>
            <person name="Drula E."/>
            <person name="Ayuso-Fernandez I."/>
            <person name="Pacheco R."/>
            <person name="Padilla G."/>
            <person name="Ferreira P."/>
            <person name="Barriuso J."/>
            <person name="Kellner H."/>
            <person name="Castanera R."/>
            <person name="Alfaro M."/>
            <person name="Ramirez L."/>
            <person name="Pisabarro A.G."/>
            <person name="Kuo A."/>
            <person name="Tritt A."/>
            <person name="Lipzen A."/>
            <person name="He G."/>
            <person name="Yan M."/>
            <person name="Ng V."/>
            <person name="Cullen D."/>
            <person name="Martin F."/>
            <person name="Rosso M.-N."/>
            <person name="Henrissat B."/>
            <person name="Hibbett D."/>
            <person name="Martinez A.T."/>
            <person name="Grigoriev I.V."/>
        </authorList>
    </citation>
    <scope>NUCLEOTIDE SEQUENCE</scope>
    <source>
        <strain evidence="2">MF-IS2</strain>
    </source>
</reference>
<proteinExistence type="predicted"/>
<dbReference type="Proteomes" id="UP000807342">
    <property type="component" value="Unassembled WGS sequence"/>
</dbReference>